<evidence type="ECO:0000313" key="2">
    <source>
        <dbReference type="Proteomes" id="UP000006591"/>
    </source>
</evidence>
<organism evidence="1">
    <name type="scientific">Oryza nivara</name>
    <name type="common">Indian wild rice</name>
    <name type="synonym">Oryza sativa f. spontanea</name>
    <dbReference type="NCBI Taxonomy" id="4536"/>
    <lineage>
        <taxon>Eukaryota</taxon>
        <taxon>Viridiplantae</taxon>
        <taxon>Streptophyta</taxon>
        <taxon>Embryophyta</taxon>
        <taxon>Tracheophyta</taxon>
        <taxon>Spermatophyta</taxon>
        <taxon>Magnoliopsida</taxon>
        <taxon>Liliopsida</taxon>
        <taxon>Poales</taxon>
        <taxon>Poaceae</taxon>
        <taxon>BOP clade</taxon>
        <taxon>Oryzoideae</taxon>
        <taxon>Oryzeae</taxon>
        <taxon>Oryzinae</taxon>
        <taxon>Oryza</taxon>
    </lineage>
</organism>
<keyword evidence="2" id="KW-1185">Reference proteome</keyword>
<sequence length="171" mass="19150">MARAPGGGETGAARLVPCWLHQHEEVARGCGLGRGGDIPMVAGGRVSIVAVDGDLGLIAEWTMRLATILLVRMVVWVWMGNRWRKPRRAVGRLDNGGVLWHRSPPWRRCYGVDPSPSLIVLRVKTLFRIPDERWRRPRRVLLGGTALEKPSRTRMSLLVYALALKLSSPRF</sequence>
<dbReference type="HOGENOM" id="CLU_1565375_0_0_1"/>
<protein>
    <recommendedName>
        <fullName evidence="3">DUF834 domain-containing protein</fullName>
    </recommendedName>
</protein>
<dbReference type="Gramene" id="ONIVA07G03360.1">
    <property type="protein sequence ID" value="ONIVA07G03360.1"/>
    <property type="gene ID" value="ONIVA07G03360"/>
</dbReference>
<reference evidence="1" key="1">
    <citation type="submission" date="2015-04" db="UniProtKB">
        <authorList>
            <consortium name="EnsemblPlants"/>
        </authorList>
    </citation>
    <scope>IDENTIFICATION</scope>
    <source>
        <strain evidence="1">SL10</strain>
    </source>
</reference>
<reference evidence="1" key="2">
    <citation type="submission" date="2018-04" db="EMBL/GenBank/DDBJ databases">
        <title>OnivRS2 (Oryza nivara Reference Sequence Version 2).</title>
        <authorList>
            <person name="Zhang J."/>
            <person name="Kudrna D."/>
            <person name="Lee S."/>
            <person name="Talag J."/>
            <person name="Rajasekar S."/>
            <person name="Welchert J."/>
            <person name="Hsing Y.-I."/>
            <person name="Wing R.A."/>
        </authorList>
    </citation>
    <scope>NUCLEOTIDE SEQUENCE [LARGE SCALE GENOMIC DNA]</scope>
    <source>
        <strain evidence="1">SL10</strain>
    </source>
</reference>
<dbReference type="Proteomes" id="UP000006591">
    <property type="component" value="Chromosome 7"/>
</dbReference>
<accession>A0A0E0HX86</accession>
<proteinExistence type="predicted"/>
<evidence type="ECO:0000313" key="1">
    <source>
        <dbReference type="EnsemblPlants" id="ONIVA07G03360.1"/>
    </source>
</evidence>
<dbReference type="EnsemblPlants" id="ONIVA07G03360.1">
    <property type="protein sequence ID" value="ONIVA07G03360.1"/>
    <property type="gene ID" value="ONIVA07G03360"/>
</dbReference>
<evidence type="ECO:0008006" key="3">
    <source>
        <dbReference type="Google" id="ProtNLM"/>
    </source>
</evidence>
<dbReference type="AlphaFoldDB" id="A0A0E0HX86"/>
<name>A0A0E0HX86_ORYNI</name>